<accession>A0AAV7CZF9</accession>
<dbReference type="Proteomes" id="UP000824782">
    <property type="component" value="Unassembled WGS sequence"/>
</dbReference>
<evidence type="ECO:0000313" key="2">
    <source>
        <dbReference type="EMBL" id="KAG8590532.1"/>
    </source>
</evidence>
<dbReference type="AlphaFoldDB" id="A0AAV7CZF9"/>
<dbReference type="EMBL" id="WNYA01000002">
    <property type="protein sequence ID" value="KAG8590532.1"/>
    <property type="molecule type" value="Genomic_DNA"/>
</dbReference>
<organism evidence="2 3">
    <name type="scientific">Engystomops pustulosus</name>
    <name type="common">Tungara frog</name>
    <name type="synonym">Physalaemus pustulosus</name>
    <dbReference type="NCBI Taxonomy" id="76066"/>
    <lineage>
        <taxon>Eukaryota</taxon>
        <taxon>Metazoa</taxon>
        <taxon>Chordata</taxon>
        <taxon>Craniata</taxon>
        <taxon>Vertebrata</taxon>
        <taxon>Euteleostomi</taxon>
        <taxon>Amphibia</taxon>
        <taxon>Batrachia</taxon>
        <taxon>Anura</taxon>
        <taxon>Neobatrachia</taxon>
        <taxon>Hyloidea</taxon>
        <taxon>Leptodactylidae</taxon>
        <taxon>Leiuperinae</taxon>
        <taxon>Engystomops</taxon>
    </lineage>
</organism>
<evidence type="ECO:0000313" key="3">
    <source>
        <dbReference type="Proteomes" id="UP000824782"/>
    </source>
</evidence>
<sequence length="92" mass="10422">MNCTILLCIRHDHKKGSSLNSRKITWLSKCIIRKHAFFLDLIFQLHFSLLQVAPADTPMTSGSCEITTRSICTLYDICMVCVTLVAVIYISK</sequence>
<keyword evidence="1" id="KW-1133">Transmembrane helix</keyword>
<keyword evidence="1" id="KW-0812">Transmembrane</keyword>
<evidence type="ECO:0000256" key="1">
    <source>
        <dbReference type="SAM" id="Phobius"/>
    </source>
</evidence>
<reference evidence="2" key="1">
    <citation type="thesis" date="2020" institute="ProQuest LLC" country="789 East Eisenhower Parkway, Ann Arbor, MI, USA">
        <title>Comparative Genomics and Chromosome Evolution.</title>
        <authorList>
            <person name="Mudd A.B."/>
        </authorList>
    </citation>
    <scope>NUCLEOTIDE SEQUENCE</scope>
    <source>
        <strain evidence="2">237g6f4</strain>
        <tissue evidence="2">Blood</tissue>
    </source>
</reference>
<proteinExistence type="predicted"/>
<feature type="transmembrane region" description="Helical" evidence="1">
    <location>
        <begin position="73"/>
        <end position="91"/>
    </location>
</feature>
<comment type="caution">
    <text evidence="2">The sequence shown here is derived from an EMBL/GenBank/DDBJ whole genome shotgun (WGS) entry which is preliminary data.</text>
</comment>
<keyword evidence="1" id="KW-0472">Membrane</keyword>
<name>A0AAV7CZF9_ENGPU</name>
<gene>
    <name evidence="2" type="ORF">GDO81_006788</name>
</gene>
<protein>
    <submittedName>
        <fullName evidence="2">Uncharacterized protein</fullName>
    </submittedName>
</protein>
<keyword evidence="3" id="KW-1185">Reference proteome</keyword>